<dbReference type="GO" id="GO:0003677">
    <property type="term" value="F:DNA binding"/>
    <property type="evidence" value="ECO:0007669"/>
    <property type="project" value="UniProtKB-KW"/>
</dbReference>
<keyword evidence="7" id="KW-1185">Reference proteome</keyword>
<comment type="caution">
    <text evidence="6">The sequence shown here is derived from an EMBL/GenBank/DDBJ whole genome shotgun (WGS) entry which is preliminary data.</text>
</comment>
<keyword evidence="3" id="KW-0804">Transcription</keyword>
<dbReference type="Pfam" id="PF00392">
    <property type="entry name" value="GntR"/>
    <property type="match status" value="1"/>
</dbReference>
<dbReference type="Gene3D" id="1.10.10.10">
    <property type="entry name" value="Winged helix-like DNA-binding domain superfamily/Winged helix DNA-binding domain"/>
    <property type="match status" value="1"/>
</dbReference>
<feature type="region of interest" description="Disordered" evidence="4">
    <location>
        <begin position="1"/>
        <end position="28"/>
    </location>
</feature>
<evidence type="ECO:0000256" key="1">
    <source>
        <dbReference type="ARBA" id="ARBA00023015"/>
    </source>
</evidence>
<dbReference type="SUPFAM" id="SSF48008">
    <property type="entry name" value="GntR ligand-binding domain-like"/>
    <property type="match status" value="1"/>
</dbReference>
<dbReference type="InterPro" id="IPR000524">
    <property type="entry name" value="Tscrpt_reg_HTH_GntR"/>
</dbReference>
<dbReference type="SMART" id="SM00895">
    <property type="entry name" value="FCD"/>
    <property type="match status" value="1"/>
</dbReference>
<dbReference type="RefSeq" id="WP_307421660.1">
    <property type="nucleotide sequence ID" value="NZ_JAUSVK010000001.1"/>
</dbReference>
<feature type="compositionally biased region" description="Basic and acidic residues" evidence="4">
    <location>
        <begin position="1"/>
        <end position="13"/>
    </location>
</feature>
<proteinExistence type="predicted"/>
<dbReference type="InterPro" id="IPR036388">
    <property type="entry name" value="WH-like_DNA-bd_sf"/>
</dbReference>
<dbReference type="InterPro" id="IPR011711">
    <property type="entry name" value="GntR_C"/>
</dbReference>
<dbReference type="CDD" id="cd07377">
    <property type="entry name" value="WHTH_GntR"/>
    <property type="match status" value="1"/>
</dbReference>
<evidence type="ECO:0000256" key="2">
    <source>
        <dbReference type="ARBA" id="ARBA00023125"/>
    </source>
</evidence>
<dbReference type="SUPFAM" id="SSF46785">
    <property type="entry name" value="Winged helix' DNA-binding domain"/>
    <property type="match status" value="1"/>
</dbReference>
<name>A0ABU0F8K9_9HYPH</name>
<protein>
    <submittedName>
        <fullName evidence="6">DNA-binding GntR family transcriptional regulator</fullName>
    </submittedName>
</protein>
<dbReference type="PANTHER" id="PTHR43537">
    <property type="entry name" value="TRANSCRIPTIONAL REGULATOR, GNTR FAMILY"/>
    <property type="match status" value="1"/>
</dbReference>
<evidence type="ECO:0000313" key="6">
    <source>
        <dbReference type="EMBL" id="MDQ0390479.1"/>
    </source>
</evidence>
<dbReference type="Gene3D" id="1.20.120.530">
    <property type="entry name" value="GntR ligand-binding domain-like"/>
    <property type="match status" value="1"/>
</dbReference>
<sequence length="247" mass="28248">MNRKISEPVEPRPAKKPRVPSATKKRKTSSLTERVYGWLRSEILTCELEPGRELSEAELALRFEVSKTPVREALATLRSEGFVRTFPRRGYQVVPITFGDMNELFELRTILEAGAAELACTRFTDAELDNLEALADVVYDLSEQPSLKRFIEANRDFHTEIARASGNRRLHQQLVKTIDELERFFYLGARLRDVSGETRSDHHQIVDAFRSRDPEAARAIMIRHNEVTREGLVQQITSSKRIGQIAL</sequence>
<accession>A0ABU0F8K9</accession>
<organism evidence="6 7">
    <name type="scientific">Labrys monachus</name>
    <dbReference type="NCBI Taxonomy" id="217067"/>
    <lineage>
        <taxon>Bacteria</taxon>
        <taxon>Pseudomonadati</taxon>
        <taxon>Pseudomonadota</taxon>
        <taxon>Alphaproteobacteria</taxon>
        <taxon>Hyphomicrobiales</taxon>
        <taxon>Xanthobacteraceae</taxon>
        <taxon>Labrys</taxon>
    </lineage>
</organism>
<feature type="domain" description="HTH gntR-type" evidence="5">
    <location>
        <begin position="29"/>
        <end position="96"/>
    </location>
</feature>
<evidence type="ECO:0000313" key="7">
    <source>
        <dbReference type="Proteomes" id="UP001237448"/>
    </source>
</evidence>
<evidence type="ECO:0000256" key="3">
    <source>
        <dbReference type="ARBA" id="ARBA00023163"/>
    </source>
</evidence>
<dbReference type="PROSITE" id="PS50949">
    <property type="entry name" value="HTH_GNTR"/>
    <property type="match status" value="1"/>
</dbReference>
<evidence type="ECO:0000259" key="5">
    <source>
        <dbReference type="PROSITE" id="PS50949"/>
    </source>
</evidence>
<reference evidence="6 7" key="1">
    <citation type="submission" date="2023-07" db="EMBL/GenBank/DDBJ databases">
        <title>Genomic Encyclopedia of Type Strains, Phase IV (KMG-IV): sequencing the most valuable type-strain genomes for metagenomic binning, comparative biology and taxonomic classification.</title>
        <authorList>
            <person name="Goeker M."/>
        </authorList>
    </citation>
    <scope>NUCLEOTIDE SEQUENCE [LARGE SCALE GENOMIC DNA]</scope>
    <source>
        <strain evidence="6 7">DSM 5896</strain>
    </source>
</reference>
<dbReference type="Proteomes" id="UP001237448">
    <property type="component" value="Unassembled WGS sequence"/>
</dbReference>
<keyword evidence="1" id="KW-0805">Transcription regulation</keyword>
<dbReference type="InterPro" id="IPR008920">
    <property type="entry name" value="TF_FadR/GntR_C"/>
</dbReference>
<feature type="compositionally biased region" description="Basic residues" evidence="4">
    <location>
        <begin position="14"/>
        <end position="28"/>
    </location>
</feature>
<dbReference type="Pfam" id="PF07729">
    <property type="entry name" value="FCD"/>
    <property type="match status" value="1"/>
</dbReference>
<dbReference type="InterPro" id="IPR036390">
    <property type="entry name" value="WH_DNA-bd_sf"/>
</dbReference>
<dbReference type="PRINTS" id="PR00035">
    <property type="entry name" value="HTHGNTR"/>
</dbReference>
<dbReference type="PANTHER" id="PTHR43537:SF45">
    <property type="entry name" value="GNTR FAMILY REGULATORY PROTEIN"/>
    <property type="match status" value="1"/>
</dbReference>
<dbReference type="SMART" id="SM00345">
    <property type="entry name" value="HTH_GNTR"/>
    <property type="match status" value="1"/>
</dbReference>
<evidence type="ECO:0000256" key="4">
    <source>
        <dbReference type="SAM" id="MobiDB-lite"/>
    </source>
</evidence>
<keyword evidence="2 6" id="KW-0238">DNA-binding</keyword>
<gene>
    <name evidence="6" type="ORF">J3R73_000271</name>
</gene>
<dbReference type="EMBL" id="JAUSVK010000001">
    <property type="protein sequence ID" value="MDQ0390479.1"/>
    <property type="molecule type" value="Genomic_DNA"/>
</dbReference>